<protein>
    <submittedName>
        <fullName evidence="1">Uncharacterized protein</fullName>
    </submittedName>
</protein>
<keyword evidence="2" id="KW-1185">Reference proteome</keyword>
<accession>A0A371G4S9</accession>
<name>A0A371G4S9_MUCPR</name>
<dbReference type="AlphaFoldDB" id="A0A371G4S9"/>
<proteinExistence type="predicted"/>
<evidence type="ECO:0000313" key="2">
    <source>
        <dbReference type="Proteomes" id="UP000257109"/>
    </source>
</evidence>
<sequence length="140" mass="16127">MVRSPDEVTKENHWAQRKWMRVEEDEKLGTCSHGFAHEELSIPQGHDKNSLYNVYGEHRLRLQRHADLFEIMVSKVEEAMKRNKQLQPQAQNQQQQLQKQIQCNKGKAGKFKRSSSNLEEDGASSAILFLACIACTPSYV</sequence>
<feature type="non-terminal residue" evidence="1">
    <location>
        <position position="1"/>
    </location>
</feature>
<organism evidence="1 2">
    <name type="scientific">Mucuna pruriens</name>
    <name type="common">Velvet bean</name>
    <name type="synonym">Dolichos pruriens</name>
    <dbReference type="NCBI Taxonomy" id="157652"/>
    <lineage>
        <taxon>Eukaryota</taxon>
        <taxon>Viridiplantae</taxon>
        <taxon>Streptophyta</taxon>
        <taxon>Embryophyta</taxon>
        <taxon>Tracheophyta</taxon>
        <taxon>Spermatophyta</taxon>
        <taxon>Magnoliopsida</taxon>
        <taxon>eudicotyledons</taxon>
        <taxon>Gunneridae</taxon>
        <taxon>Pentapetalae</taxon>
        <taxon>rosids</taxon>
        <taxon>fabids</taxon>
        <taxon>Fabales</taxon>
        <taxon>Fabaceae</taxon>
        <taxon>Papilionoideae</taxon>
        <taxon>50 kb inversion clade</taxon>
        <taxon>NPAAA clade</taxon>
        <taxon>indigoferoid/millettioid clade</taxon>
        <taxon>Phaseoleae</taxon>
        <taxon>Mucuna</taxon>
    </lineage>
</organism>
<gene>
    <name evidence="1" type="ORF">CR513_33224</name>
</gene>
<dbReference type="Proteomes" id="UP000257109">
    <property type="component" value="Unassembled WGS sequence"/>
</dbReference>
<reference evidence="1" key="1">
    <citation type="submission" date="2018-05" db="EMBL/GenBank/DDBJ databases">
        <title>Draft genome of Mucuna pruriens seed.</title>
        <authorList>
            <person name="Nnadi N.E."/>
            <person name="Vos R."/>
            <person name="Hasami M.H."/>
            <person name="Devisetty U.K."/>
            <person name="Aguiy J.C."/>
        </authorList>
    </citation>
    <scope>NUCLEOTIDE SEQUENCE [LARGE SCALE GENOMIC DNA]</scope>
    <source>
        <strain evidence="1">JCA_2017</strain>
    </source>
</reference>
<dbReference type="OrthoDB" id="693735at2759"/>
<dbReference type="PANTHER" id="PTHR38398:SF1">
    <property type="entry name" value="EXPRESSED PROTEIN"/>
    <property type="match status" value="1"/>
</dbReference>
<comment type="caution">
    <text evidence="1">The sequence shown here is derived from an EMBL/GenBank/DDBJ whole genome shotgun (WGS) entry which is preliminary data.</text>
</comment>
<dbReference type="PANTHER" id="PTHR38398">
    <property type="entry name" value="EXPRESSED PROTEIN"/>
    <property type="match status" value="1"/>
</dbReference>
<evidence type="ECO:0000313" key="1">
    <source>
        <dbReference type="EMBL" id="RDX85570.1"/>
    </source>
</evidence>
<dbReference type="EMBL" id="QJKJ01006758">
    <property type="protein sequence ID" value="RDX85570.1"/>
    <property type="molecule type" value="Genomic_DNA"/>
</dbReference>